<accession>A0A2M8Z6F9</accession>
<dbReference type="PROSITE" id="PS50931">
    <property type="entry name" value="HTH_LYSR"/>
    <property type="match status" value="1"/>
</dbReference>
<dbReference type="PANTHER" id="PTHR30126:SF39">
    <property type="entry name" value="HTH-TYPE TRANSCRIPTIONAL REGULATOR CYSL"/>
    <property type="match status" value="1"/>
</dbReference>
<keyword evidence="3 6" id="KW-0238">DNA-binding</keyword>
<dbReference type="EMBL" id="PGET01000001">
    <property type="protein sequence ID" value="PJJ29028.1"/>
    <property type="molecule type" value="Genomic_DNA"/>
</dbReference>
<dbReference type="Gene3D" id="1.10.10.10">
    <property type="entry name" value="Winged helix-like DNA-binding domain superfamily/Winged helix DNA-binding domain"/>
    <property type="match status" value="1"/>
</dbReference>
<evidence type="ECO:0000256" key="3">
    <source>
        <dbReference type="ARBA" id="ARBA00023125"/>
    </source>
</evidence>
<comment type="caution">
    <text evidence="6">The sequence shown here is derived from an EMBL/GenBank/DDBJ whole genome shotgun (WGS) entry which is preliminary data.</text>
</comment>
<dbReference type="AlphaFoldDB" id="A0A2M8Z6F9"/>
<name>A0A2M8Z6F9_9FIRM</name>
<dbReference type="PANTHER" id="PTHR30126">
    <property type="entry name" value="HTH-TYPE TRANSCRIPTIONAL REGULATOR"/>
    <property type="match status" value="1"/>
</dbReference>
<dbReference type="InterPro" id="IPR000847">
    <property type="entry name" value="LysR_HTH_N"/>
</dbReference>
<dbReference type="GO" id="GO:0000976">
    <property type="term" value="F:transcription cis-regulatory region binding"/>
    <property type="evidence" value="ECO:0007669"/>
    <property type="project" value="TreeGrafter"/>
</dbReference>
<feature type="domain" description="HTH lysR-type" evidence="5">
    <location>
        <begin position="1"/>
        <end position="58"/>
    </location>
</feature>
<dbReference type="Proteomes" id="UP000231092">
    <property type="component" value="Unassembled WGS sequence"/>
</dbReference>
<comment type="similarity">
    <text evidence="1">Belongs to the LysR transcriptional regulatory family.</text>
</comment>
<evidence type="ECO:0000259" key="5">
    <source>
        <dbReference type="PROSITE" id="PS50931"/>
    </source>
</evidence>
<dbReference type="InterPro" id="IPR036388">
    <property type="entry name" value="WH-like_DNA-bd_sf"/>
</dbReference>
<organism evidence="6 7">
    <name type="scientific">[Clostridium] celerecrescens 18A</name>
    <dbReference type="NCBI Taxonomy" id="1286362"/>
    <lineage>
        <taxon>Bacteria</taxon>
        <taxon>Bacillati</taxon>
        <taxon>Bacillota</taxon>
        <taxon>Clostridia</taxon>
        <taxon>Lachnospirales</taxon>
        <taxon>Lachnospiraceae</taxon>
        <taxon>Lacrimispora</taxon>
    </lineage>
</organism>
<evidence type="ECO:0000256" key="1">
    <source>
        <dbReference type="ARBA" id="ARBA00009437"/>
    </source>
</evidence>
<evidence type="ECO:0000313" key="7">
    <source>
        <dbReference type="Proteomes" id="UP000231092"/>
    </source>
</evidence>
<gene>
    <name evidence="6" type="ORF">H171_2557</name>
</gene>
<dbReference type="Pfam" id="PF03466">
    <property type="entry name" value="LysR_substrate"/>
    <property type="match status" value="1"/>
</dbReference>
<protein>
    <submittedName>
        <fullName evidence="6">DNA-binding transcriptional LysR family regulator</fullName>
    </submittedName>
</protein>
<keyword evidence="2" id="KW-0805">Transcription regulation</keyword>
<dbReference type="SUPFAM" id="SSF46785">
    <property type="entry name" value="Winged helix' DNA-binding domain"/>
    <property type="match status" value="1"/>
</dbReference>
<sequence>MLDFRIDTFLAVCRYMNFTKAASELHITQPAVSHHIHYLENKYGVRLFEYNGKKVNLTEAGKVFLSAAITMKDDEVHLKKIMVQQSGKGGRLVFGATMTIGEYVMPEALTRFLHVYPGTAVQMVVGDTRELLRKLNDGEIEFALVEGFFQKKEYDFLVFNSEPFAAVCAPEYKFCRKIVKVEDLLEERLFIREPGSGTRYVFERYLEGKNLLLHDFPSLMEISNIGAMKKMVAKGQGITFLYEAAVKEELDRGILKRIELEDFQLTHDFTFIWRKGSIYKSYYKEMFDILHGNKD</sequence>
<dbReference type="Gene3D" id="3.40.190.10">
    <property type="entry name" value="Periplasmic binding protein-like II"/>
    <property type="match status" value="2"/>
</dbReference>
<dbReference type="GO" id="GO:0003700">
    <property type="term" value="F:DNA-binding transcription factor activity"/>
    <property type="evidence" value="ECO:0007669"/>
    <property type="project" value="InterPro"/>
</dbReference>
<keyword evidence="4" id="KW-0804">Transcription</keyword>
<evidence type="ECO:0000313" key="6">
    <source>
        <dbReference type="EMBL" id="PJJ29028.1"/>
    </source>
</evidence>
<dbReference type="Pfam" id="PF00126">
    <property type="entry name" value="HTH_1"/>
    <property type="match status" value="1"/>
</dbReference>
<dbReference type="RefSeq" id="WP_100305465.1">
    <property type="nucleotide sequence ID" value="NZ_PGET01000001.1"/>
</dbReference>
<dbReference type="InterPro" id="IPR005119">
    <property type="entry name" value="LysR_subst-bd"/>
</dbReference>
<evidence type="ECO:0000256" key="4">
    <source>
        <dbReference type="ARBA" id="ARBA00023163"/>
    </source>
</evidence>
<evidence type="ECO:0000256" key="2">
    <source>
        <dbReference type="ARBA" id="ARBA00023015"/>
    </source>
</evidence>
<dbReference type="OrthoDB" id="9785745at2"/>
<dbReference type="SUPFAM" id="SSF53850">
    <property type="entry name" value="Periplasmic binding protein-like II"/>
    <property type="match status" value="1"/>
</dbReference>
<proteinExistence type="inferred from homology"/>
<dbReference type="InterPro" id="IPR036390">
    <property type="entry name" value="WH_DNA-bd_sf"/>
</dbReference>
<reference evidence="6 7" key="1">
    <citation type="submission" date="2017-11" db="EMBL/GenBank/DDBJ databases">
        <title>Understudied soil microbes with underappreciated capabilities: Untangling the Clostridium saccharolyticum group.</title>
        <authorList>
            <person name="Leschine S."/>
        </authorList>
    </citation>
    <scope>NUCLEOTIDE SEQUENCE [LARGE SCALE GENOMIC DNA]</scope>
    <source>
        <strain evidence="6 7">18A</strain>
    </source>
</reference>
<dbReference type="PRINTS" id="PR00039">
    <property type="entry name" value="HTHLYSR"/>
</dbReference>